<organism evidence="4 5">
    <name type="scientific">Limimaricola cinnabarinus</name>
    <dbReference type="NCBI Taxonomy" id="1125964"/>
    <lineage>
        <taxon>Bacteria</taxon>
        <taxon>Pseudomonadati</taxon>
        <taxon>Pseudomonadota</taxon>
        <taxon>Alphaproteobacteria</taxon>
        <taxon>Rhodobacterales</taxon>
        <taxon>Paracoccaceae</taxon>
        <taxon>Limimaricola</taxon>
    </lineage>
</organism>
<evidence type="ECO:0000313" key="5">
    <source>
        <dbReference type="Proteomes" id="UP000221860"/>
    </source>
</evidence>
<sequence length="169" mass="18722">MKFASKIGIIATIATLTGMAASAAFAQPPPREMKPLSRAEALKMAGERFDAADKNHDGQMTPEEARPEGRPNDARGQGRDQRPAPERQGTSEPVSRADMLKREAERFDAADENGDGVISVEEQRKARPPRRYRVAEARRRLASNRAPSQMCEGPLVLRAGLRTFRWRVA</sequence>
<dbReference type="Gene3D" id="1.10.238.10">
    <property type="entry name" value="EF-hand"/>
    <property type="match status" value="1"/>
</dbReference>
<accession>A0A2G1MEA0</accession>
<keyword evidence="5" id="KW-1185">Reference proteome</keyword>
<dbReference type="SUPFAM" id="SSF47473">
    <property type="entry name" value="EF-hand"/>
    <property type="match status" value="1"/>
</dbReference>
<evidence type="ECO:0000256" key="2">
    <source>
        <dbReference type="SAM" id="SignalP"/>
    </source>
</evidence>
<dbReference type="InterPro" id="IPR002048">
    <property type="entry name" value="EF_hand_dom"/>
</dbReference>
<evidence type="ECO:0000256" key="1">
    <source>
        <dbReference type="SAM" id="MobiDB-lite"/>
    </source>
</evidence>
<evidence type="ECO:0000313" key="4">
    <source>
        <dbReference type="EMBL" id="PHP27054.1"/>
    </source>
</evidence>
<dbReference type="Proteomes" id="UP000221860">
    <property type="component" value="Unassembled WGS sequence"/>
</dbReference>
<dbReference type="GO" id="GO:0005509">
    <property type="term" value="F:calcium ion binding"/>
    <property type="evidence" value="ECO:0007669"/>
    <property type="project" value="InterPro"/>
</dbReference>
<dbReference type="EMBL" id="NQWH01000021">
    <property type="protein sequence ID" value="PHP27054.1"/>
    <property type="molecule type" value="Genomic_DNA"/>
</dbReference>
<feature type="chain" id="PRO_5013780340" description="EF-hand domain-containing protein" evidence="2">
    <location>
        <begin position="27"/>
        <end position="169"/>
    </location>
</feature>
<gene>
    <name evidence="4" type="ORF">CJ301_13000</name>
</gene>
<dbReference type="InterPro" id="IPR011992">
    <property type="entry name" value="EF-hand-dom_pair"/>
</dbReference>
<comment type="caution">
    <text evidence="4">The sequence shown here is derived from an EMBL/GenBank/DDBJ whole genome shotgun (WGS) entry which is preliminary data.</text>
</comment>
<feature type="domain" description="EF-hand" evidence="3">
    <location>
        <begin position="49"/>
        <end position="64"/>
    </location>
</feature>
<feature type="compositionally biased region" description="Basic and acidic residues" evidence="1">
    <location>
        <begin position="98"/>
        <end position="109"/>
    </location>
</feature>
<name>A0A2G1MEA0_9RHOB</name>
<dbReference type="OrthoDB" id="113323at2"/>
<feature type="domain" description="EF-hand" evidence="3">
    <location>
        <begin position="106"/>
        <end position="122"/>
    </location>
</feature>
<feature type="signal peptide" evidence="2">
    <location>
        <begin position="1"/>
        <end position="26"/>
    </location>
</feature>
<feature type="compositionally biased region" description="Basic and acidic residues" evidence="1">
    <location>
        <begin position="31"/>
        <end position="85"/>
    </location>
</feature>
<proteinExistence type="predicted"/>
<evidence type="ECO:0000259" key="3">
    <source>
        <dbReference type="Pfam" id="PF13202"/>
    </source>
</evidence>
<dbReference type="AlphaFoldDB" id="A0A2G1MEA0"/>
<reference evidence="4 5" key="1">
    <citation type="submission" date="2017-08" db="EMBL/GenBank/DDBJ databases">
        <title>Draft Genome Sequence of Loktanella cinnabarina Strain XM1, Isolated from Coastal Surface Water.</title>
        <authorList>
            <person name="Ma R."/>
            <person name="Wang J."/>
            <person name="Wang Q."/>
            <person name="Ma Z."/>
            <person name="Li J."/>
            <person name="Chen L."/>
        </authorList>
    </citation>
    <scope>NUCLEOTIDE SEQUENCE [LARGE SCALE GENOMIC DNA]</scope>
    <source>
        <strain evidence="4 5">XM1</strain>
    </source>
</reference>
<dbReference type="Pfam" id="PF13202">
    <property type="entry name" value="EF-hand_5"/>
    <property type="match status" value="2"/>
</dbReference>
<feature type="region of interest" description="Disordered" evidence="1">
    <location>
        <begin position="26"/>
        <end position="132"/>
    </location>
</feature>
<keyword evidence="2" id="KW-0732">Signal</keyword>
<protein>
    <recommendedName>
        <fullName evidence="3">EF-hand domain-containing protein</fullName>
    </recommendedName>
</protein>